<evidence type="ECO:0000256" key="8">
    <source>
        <dbReference type="SAM" id="MobiDB-lite"/>
    </source>
</evidence>
<comment type="caution">
    <text evidence="9">The sequence shown here is derived from an EMBL/GenBank/DDBJ whole genome shotgun (WGS) entry which is preliminary data.</text>
</comment>
<dbReference type="GO" id="GO:0003735">
    <property type="term" value="F:structural constituent of ribosome"/>
    <property type="evidence" value="ECO:0007669"/>
    <property type="project" value="TreeGrafter"/>
</dbReference>
<protein>
    <recommendedName>
        <fullName evidence="7">Small ribosomal subunit protein mS29</fullName>
    </recommendedName>
</protein>
<dbReference type="Pfam" id="PF10236">
    <property type="entry name" value="DAP3"/>
    <property type="match status" value="1"/>
</dbReference>
<evidence type="ECO:0000256" key="2">
    <source>
        <dbReference type="ARBA" id="ARBA00009863"/>
    </source>
</evidence>
<evidence type="ECO:0000313" key="10">
    <source>
        <dbReference type="Proteomes" id="UP001255856"/>
    </source>
</evidence>
<keyword evidence="3" id="KW-0809">Transit peptide</keyword>
<dbReference type="SUPFAM" id="SSF52540">
    <property type="entry name" value="P-loop containing nucleoside triphosphate hydrolases"/>
    <property type="match status" value="1"/>
</dbReference>
<comment type="subcellular location">
    <subcellularLocation>
        <location evidence="1">Mitochondrion</location>
    </subcellularLocation>
</comment>
<feature type="compositionally biased region" description="Polar residues" evidence="8">
    <location>
        <begin position="50"/>
        <end position="62"/>
    </location>
</feature>
<evidence type="ECO:0000256" key="4">
    <source>
        <dbReference type="ARBA" id="ARBA00022980"/>
    </source>
</evidence>
<evidence type="ECO:0000256" key="5">
    <source>
        <dbReference type="ARBA" id="ARBA00023128"/>
    </source>
</evidence>
<organism evidence="9 10">
    <name type="scientific">Prototheca wickerhamii</name>
    <dbReference type="NCBI Taxonomy" id="3111"/>
    <lineage>
        <taxon>Eukaryota</taxon>
        <taxon>Viridiplantae</taxon>
        <taxon>Chlorophyta</taxon>
        <taxon>core chlorophytes</taxon>
        <taxon>Trebouxiophyceae</taxon>
        <taxon>Chlorellales</taxon>
        <taxon>Chlorellaceae</taxon>
        <taxon>Prototheca</taxon>
    </lineage>
</organism>
<proteinExistence type="inferred from homology"/>
<dbReference type="GO" id="GO:0005763">
    <property type="term" value="C:mitochondrial small ribosomal subunit"/>
    <property type="evidence" value="ECO:0007669"/>
    <property type="project" value="TreeGrafter"/>
</dbReference>
<dbReference type="AlphaFoldDB" id="A0AAD9IG28"/>
<evidence type="ECO:0000256" key="1">
    <source>
        <dbReference type="ARBA" id="ARBA00004173"/>
    </source>
</evidence>
<dbReference type="InterPro" id="IPR027417">
    <property type="entry name" value="P-loop_NTPase"/>
</dbReference>
<gene>
    <name evidence="9" type="ORF">QBZ16_005330</name>
</gene>
<feature type="region of interest" description="Disordered" evidence="8">
    <location>
        <begin position="32"/>
        <end position="62"/>
    </location>
</feature>
<comment type="similarity">
    <text evidence="2">Belongs to the mitochondrion-specific ribosomal protein mS29 family.</text>
</comment>
<accession>A0AAD9IG28</accession>
<dbReference type="PANTHER" id="PTHR12810:SF0">
    <property type="entry name" value="SMALL RIBOSOMAL SUBUNIT PROTEIN MS29"/>
    <property type="match status" value="1"/>
</dbReference>
<name>A0AAD9IG28_PROWI</name>
<reference evidence="9" key="1">
    <citation type="submission" date="2021-01" db="EMBL/GenBank/DDBJ databases">
        <authorList>
            <person name="Eckstrom K.M.E."/>
        </authorList>
    </citation>
    <scope>NUCLEOTIDE SEQUENCE</scope>
    <source>
        <strain evidence="9">UVCC 0001</strain>
    </source>
</reference>
<keyword evidence="10" id="KW-1185">Reference proteome</keyword>
<keyword evidence="6" id="KW-0687">Ribonucleoprotein</keyword>
<evidence type="ECO:0000256" key="3">
    <source>
        <dbReference type="ARBA" id="ARBA00022946"/>
    </source>
</evidence>
<evidence type="ECO:0000256" key="6">
    <source>
        <dbReference type="ARBA" id="ARBA00023274"/>
    </source>
</evidence>
<sequence length="430" mass="46492">MQRIAVAAASRSAASRASASLRCSLPTSLERAGRAFSTGAEDNAARERQQGSTAEETSSSSDPWWFSGHSVATLHSAPTGQYFAVDPSAVPEAMAEFYEDAYLKKERLTQPNYGCKAVQREFALTGHQILLHRPAIAKVLDLAQSGRKPQISLEGWTGSGKSVALFSLVAWARANSWITLYVPSAFSMVKGGTFVRREDGLHDMPQGARYILNATLRAHGDALGALRTRDGRRTLREVAAEGAASNDASVVVSAALALKDELLALDDPGVKVLLAVDDYNALYHRTEFGEAIHPLHRRLLRPEELRLAAGYRLLEQPAPRRGLTAAAPTHGAGLPADLAVPLPRRSRVHVPRFDLHEVQALASYYGAADILTCPPDDDAVARGLFLSNGNARELRRHAALLLGPDDALGPSMGYKAKDGVRRRLQRGDEL</sequence>
<dbReference type="Proteomes" id="UP001255856">
    <property type="component" value="Unassembled WGS sequence"/>
</dbReference>
<dbReference type="PANTHER" id="PTHR12810">
    <property type="entry name" value="MITOCHONDRIAL 28S RIBOSOMAL PROTEIN S29"/>
    <property type="match status" value="1"/>
</dbReference>
<dbReference type="EMBL" id="JASFZW010000009">
    <property type="protein sequence ID" value="KAK2076570.1"/>
    <property type="molecule type" value="Genomic_DNA"/>
</dbReference>
<evidence type="ECO:0000313" key="9">
    <source>
        <dbReference type="EMBL" id="KAK2076570.1"/>
    </source>
</evidence>
<evidence type="ECO:0000256" key="7">
    <source>
        <dbReference type="ARBA" id="ARBA00035140"/>
    </source>
</evidence>
<dbReference type="InterPro" id="IPR019368">
    <property type="entry name" value="Ribosomal_mS29"/>
</dbReference>
<keyword evidence="5" id="KW-0496">Mitochondrion</keyword>
<keyword evidence="4" id="KW-0689">Ribosomal protein</keyword>